<reference evidence="1" key="1">
    <citation type="journal article" date="2015" name="Nature">
        <title>Complex archaea that bridge the gap between prokaryotes and eukaryotes.</title>
        <authorList>
            <person name="Spang A."/>
            <person name="Saw J.H."/>
            <person name="Jorgensen S.L."/>
            <person name="Zaremba-Niedzwiedzka K."/>
            <person name="Martijn J."/>
            <person name="Lind A.E."/>
            <person name="van Eijk R."/>
            <person name="Schleper C."/>
            <person name="Guy L."/>
            <person name="Ettema T.J."/>
        </authorList>
    </citation>
    <scope>NUCLEOTIDE SEQUENCE</scope>
</reference>
<protein>
    <submittedName>
        <fullName evidence="1">Uncharacterized protein</fullName>
    </submittedName>
</protein>
<accession>A0A0F9RM80</accession>
<name>A0A0F9RM80_9ZZZZ</name>
<organism evidence="1">
    <name type="scientific">marine sediment metagenome</name>
    <dbReference type="NCBI Taxonomy" id="412755"/>
    <lineage>
        <taxon>unclassified sequences</taxon>
        <taxon>metagenomes</taxon>
        <taxon>ecological metagenomes</taxon>
    </lineage>
</organism>
<dbReference type="AlphaFoldDB" id="A0A0F9RM80"/>
<gene>
    <name evidence="1" type="ORF">LCGC14_0956240</name>
</gene>
<dbReference type="EMBL" id="LAZR01003433">
    <property type="protein sequence ID" value="KKN18373.1"/>
    <property type="molecule type" value="Genomic_DNA"/>
</dbReference>
<proteinExistence type="predicted"/>
<evidence type="ECO:0000313" key="1">
    <source>
        <dbReference type="EMBL" id="KKN18373.1"/>
    </source>
</evidence>
<comment type="caution">
    <text evidence="1">The sequence shown here is derived from an EMBL/GenBank/DDBJ whole genome shotgun (WGS) entry which is preliminary data.</text>
</comment>
<sequence>MLSLDQQHKREVKIMKITKLIEKVVSKFKVVNYRDFSLKVMDEFSIGTRTCSDYVGIALNRLNLERGDIFK</sequence>